<dbReference type="PANTHER" id="PTHR22883:SF43">
    <property type="entry name" value="PALMITOYLTRANSFERASE APP"/>
    <property type="match status" value="1"/>
</dbReference>
<dbReference type="EC" id="2.3.1.225" evidence="11"/>
<evidence type="ECO:0000256" key="3">
    <source>
        <dbReference type="ARBA" id="ARBA00022692"/>
    </source>
</evidence>
<dbReference type="AlphaFoldDB" id="A0AAN8EJ07"/>
<reference evidence="14 15" key="1">
    <citation type="submission" date="2022-12" db="EMBL/GenBank/DDBJ databases">
        <title>Genomic features and morphological characterization of a novel Knufia sp. strain isolated from spacecraft assembly facility.</title>
        <authorList>
            <person name="Teixeira M."/>
            <person name="Chander A.M."/>
            <person name="Stajich J.E."/>
            <person name="Venkateswaran K."/>
        </authorList>
    </citation>
    <scope>NUCLEOTIDE SEQUENCE [LARGE SCALE GENOMIC DNA]</scope>
    <source>
        <strain evidence="14 15">FJI-L2-BK-P2</strain>
    </source>
</reference>
<keyword evidence="4 11" id="KW-1133">Transmembrane helix</keyword>
<evidence type="ECO:0000256" key="1">
    <source>
        <dbReference type="ARBA" id="ARBA00004127"/>
    </source>
</evidence>
<dbReference type="PROSITE" id="PS50216">
    <property type="entry name" value="DHHC"/>
    <property type="match status" value="1"/>
</dbReference>
<organism evidence="14 15">
    <name type="scientific">Knufia fluminis</name>
    <dbReference type="NCBI Taxonomy" id="191047"/>
    <lineage>
        <taxon>Eukaryota</taxon>
        <taxon>Fungi</taxon>
        <taxon>Dikarya</taxon>
        <taxon>Ascomycota</taxon>
        <taxon>Pezizomycotina</taxon>
        <taxon>Eurotiomycetes</taxon>
        <taxon>Chaetothyriomycetidae</taxon>
        <taxon>Chaetothyriales</taxon>
        <taxon>Trichomeriaceae</taxon>
        <taxon>Knufia</taxon>
    </lineage>
</organism>
<comment type="similarity">
    <text evidence="9">Belongs to the DHHC palmitoyltransferase family. ERF2/ZDHHC9 subfamily.</text>
</comment>
<evidence type="ECO:0000256" key="5">
    <source>
        <dbReference type="ARBA" id="ARBA00023136"/>
    </source>
</evidence>
<keyword evidence="5 11" id="KW-0472">Membrane</keyword>
<keyword evidence="7" id="KW-0449">Lipoprotein</keyword>
<comment type="subcellular location">
    <subcellularLocation>
        <location evidence="1">Endomembrane system</location>
        <topology evidence="1">Multi-pass membrane protein</topology>
    </subcellularLocation>
</comment>
<evidence type="ECO:0000259" key="13">
    <source>
        <dbReference type="Pfam" id="PF01529"/>
    </source>
</evidence>
<evidence type="ECO:0000256" key="2">
    <source>
        <dbReference type="ARBA" id="ARBA00022679"/>
    </source>
</evidence>
<keyword evidence="15" id="KW-1185">Reference proteome</keyword>
<evidence type="ECO:0000256" key="4">
    <source>
        <dbReference type="ARBA" id="ARBA00022989"/>
    </source>
</evidence>
<evidence type="ECO:0000256" key="8">
    <source>
        <dbReference type="ARBA" id="ARBA00023315"/>
    </source>
</evidence>
<dbReference type="InterPro" id="IPR039859">
    <property type="entry name" value="PFA4/ZDH16/20/ERF2-like"/>
</dbReference>
<feature type="compositionally biased region" description="Basic and acidic residues" evidence="12">
    <location>
        <begin position="187"/>
        <end position="198"/>
    </location>
</feature>
<keyword evidence="6" id="KW-0564">Palmitate</keyword>
<dbReference type="GO" id="GO:0005794">
    <property type="term" value="C:Golgi apparatus"/>
    <property type="evidence" value="ECO:0007669"/>
    <property type="project" value="TreeGrafter"/>
</dbReference>
<dbReference type="GO" id="GO:0006612">
    <property type="term" value="P:protein targeting to membrane"/>
    <property type="evidence" value="ECO:0007669"/>
    <property type="project" value="TreeGrafter"/>
</dbReference>
<feature type="transmembrane region" description="Helical" evidence="11">
    <location>
        <begin position="442"/>
        <end position="467"/>
    </location>
</feature>
<feature type="region of interest" description="Disordered" evidence="12">
    <location>
        <begin position="234"/>
        <end position="259"/>
    </location>
</feature>
<evidence type="ECO:0000256" key="6">
    <source>
        <dbReference type="ARBA" id="ARBA00023139"/>
    </source>
</evidence>
<evidence type="ECO:0000313" key="15">
    <source>
        <dbReference type="Proteomes" id="UP001316803"/>
    </source>
</evidence>
<evidence type="ECO:0000256" key="12">
    <source>
        <dbReference type="SAM" id="MobiDB-lite"/>
    </source>
</evidence>
<dbReference type="Pfam" id="PF01529">
    <property type="entry name" value="DHHC"/>
    <property type="match status" value="1"/>
</dbReference>
<sequence>MATRPTTARSEISSAISDDGLPSPLPPSSDRARSTTPGAPVSPHGYTHFRGVTNPTNRSFRSPPPASTASGTSRPQSPESTTSRTHVPSLTAQGFLRPMSSSKLHQQRLSNLRASRAARNYPRPQTGQAALSESQEDDDAQSLRSNRTGPYASLPKLHRPATSITTGYTESEPPHDYDATSQQGASEADREYFRGDSPRKKHTPSPLDLNNSSNVVGFNEKALRSPNSFRSGLSIGSRQILPPSNHQHLPSNDTSPRYPNLEEKQYIAKQEAAGKNYEYFEGNNVFWLGGRMQNARDRPINVLTGLFLVVPAILFFVFSASWTWHHISPAIPIVFAYLFFICFSSFIHGSVTDPGIFPRNLQTFPPNEDPLAVGPPTNDWVMVRLATSETAAMDVPVKYCKTCNIWRPPRCYHCRVCDNCVETLDHHCVWLNNCVGRRNYRFFFAFVSSGTILAALLAFGSLGQVIVYSNQEQVSFANAMNANRVPFAMFIYGILALVYPSSLWVYHLMLTGRGETTREYLASRRFKKADRHRPFTQGNIFKNWIAVLGRPRPPTYMHFKKEYESGDQRYGQIRGYQARRAEQEKNGGLEMKPVKGQKGFEGPTGKIPQKDPR</sequence>
<feature type="compositionally biased region" description="Polar residues" evidence="12">
    <location>
        <begin position="1"/>
        <end position="16"/>
    </location>
</feature>
<dbReference type="InterPro" id="IPR001594">
    <property type="entry name" value="Palmitoyltrfase_DHHC"/>
</dbReference>
<gene>
    <name evidence="14" type="primary">ERF2</name>
    <name evidence="14" type="ORF">OHC33_008352</name>
</gene>
<dbReference type="GO" id="GO:0005783">
    <property type="term" value="C:endoplasmic reticulum"/>
    <property type="evidence" value="ECO:0007669"/>
    <property type="project" value="TreeGrafter"/>
</dbReference>
<feature type="compositionally biased region" description="Polar residues" evidence="12">
    <location>
        <begin position="123"/>
        <end position="133"/>
    </location>
</feature>
<feature type="transmembrane region" description="Helical" evidence="11">
    <location>
        <begin position="487"/>
        <end position="509"/>
    </location>
</feature>
<evidence type="ECO:0000313" key="14">
    <source>
        <dbReference type="EMBL" id="KAK5950685.1"/>
    </source>
</evidence>
<evidence type="ECO:0000256" key="11">
    <source>
        <dbReference type="RuleBase" id="RU079119"/>
    </source>
</evidence>
<comment type="domain">
    <text evidence="11">The DHHC domain is required for palmitoyltransferase activity.</text>
</comment>
<feature type="region of interest" description="Disordered" evidence="12">
    <location>
        <begin position="1"/>
        <end position="213"/>
    </location>
</feature>
<dbReference type="PANTHER" id="PTHR22883">
    <property type="entry name" value="ZINC FINGER DHHC DOMAIN CONTAINING PROTEIN"/>
    <property type="match status" value="1"/>
</dbReference>
<comment type="catalytic activity">
    <reaction evidence="10 11">
        <text>L-cysteinyl-[protein] + hexadecanoyl-CoA = S-hexadecanoyl-L-cysteinyl-[protein] + CoA</text>
        <dbReference type="Rhea" id="RHEA:36683"/>
        <dbReference type="Rhea" id="RHEA-COMP:10131"/>
        <dbReference type="Rhea" id="RHEA-COMP:11032"/>
        <dbReference type="ChEBI" id="CHEBI:29950"/>
        <dbReference type="ChEBI" id="CHEBI:57287"/>
        <dbReference type="ChEBI" id="CHEBI:57379"/>
        <dbReference type="ChEBI" id="CHEBI:74151"/>
        <dbReference type="EC" id="2.3.1.225"/>
    </reaction>
</comment>
<feature type="domain" description="Palmitoyltransferase DHHC" evidence="13">
    <location>
        <begin position="398"/>
        <end position="522"/>
    </location>
</feature>
<dbReference type="Proteomes" id="UP001316803">
    <property type="component" value="Unassembled WGS sequence"/>
</dbReference>
<keyword evidence="3 11" id="KW-0812">Transmembrane</keyword>
<dbReference type="EMBL" id="JAKLMC020000025">
    <property type="protein sequence ID" value="KAK5950685.1"/>
    <property type="molecule type" value="Genomic_DNA"/>
</dbReference>
<accession>A0AAN8EJ07</accession>
<feature type="compositionally biased region" description="Low complexity" evidence="12">
    <location>
        <begin position="108"/>
        <end position="120"/>
    </location>
</feature>
<protein>
    <recommendedName>
        <fullName evidence="11">Palmitoyltransferase</fullName>
        <ecNumber evidence="11">2.3.1.225</ecNumber>
    </recommendedName>
</protein>
<evidence type="ECO:0000256" key="9">
    <source>
        <dbReference type="ARBA" id="ARBA00023463"/>
    </source>
</evidence>
<feature type="region of interest" description="Disordered" evidence="12">
    <location>
        <begin position="577"/>
        <end position="613"/>
    </location>
</feature>
<feature type="transmembrane region" description="Helical" evidence="11">
    <location>
        <begin position="300"/>
        <end position="324"/>
    </location>
</feature>
<evidence type="ECO:0000256" key="10">
    <source>
        <dbReference type="ARBA" id="ARBA00048048"/>
    </source>
</evidence>
<evidence type="ECO:0000256" key="7">
    <source>
        <dbReference type="ARBA" id="ARBA00023288"/>
    </source>
</evidence>
<name>A0AAN8EJ07_9EURO</name>
<feature type="compositionally biased region" description="Polar residues" evidence="12">
    <location>
        <begin position="76"/>
        <end position="92"/>
    </location>
</feature>
<proteinExistence type="inferred from homology"/>
<keyword evidence="2 11" id="KW-0808">Transferase</keyword>
<comment type="caution">
    <text evidence="14">The sequence shown here is derived from an EMBL/GenBank/DDBJ whole genome shotgun (WGS) entry which is preliminary data.</text>
</comment>
<dbReference type="GO" id="GO:0019706">
    <property type="term" value="F:protein-cysteine S-palmitoyltransferase activity"/>
    <property type="evidence" value="ECO:0007669"/>
    <property type="project" value="UniProtKB-EC"/>
</dbReference>
<feature type="compositionally biased region" description="Polar residues" evidence="12">
    <location>
        <begin position="234"/>
        <end position="257"/>
    </location>
</feature>
<keyword evidence="8 11" id="KW-0012">Acyltransferase</keyword>
<feature type="transmembrane region" description="Helical" evidence="11">
    <location>
        <begin position="330"/>
        <end position="351"/>
    </location>
</feature>